<evidence type="ECO:0000313" key="3">
    <source>
        <dbReference type="EMBL" id="KAK3322595.1"/>
    </source>
</evidence>
<dbReference type="SUPFAM" id="SSF55729">
    <property type="entry name" value="Acyl-CoA N-acyltransferases (Nat)"/>
    <property type="match status" value="1"/>
</dbReference>
<dbReference type="Pfam" id="PF00583">
    <property type="entry name" value="Acetyltransf_1"/>
    <property type="match status" value="1"/>
</dbReference>
<dbReference type="PROSITE" id="PS51186">
    <property type="entry name" value="GNAT"/>
    <property type="match status" value="1"/>
</dbReference>
<dbReference type="InterPro" id="IPR016181">
    <property type="entry name" value="Acyl_CoA_acyltransferase"/>
</dbReference>
<dbReference type="EMBL" id="JAUEDM010000003">
    <property type="protein sequence ID" value="KAK3322595.1"/>
    <property type="molecule type" value="Genomic_DNA"/>
</dbReference>
<dbReference type="Gene3D" id="3.40.630.30">
    <property type="match status" value="1"/>
</dbReference>
<feature type="compositionally biased region" description="Polar residues" evidence="1">
    <location>
        <begin position="298"/>
        <end position="307"/>
    </location>
</feature>
<keyword evidence="4" id="KW-1185">Reference proteome</keyword>
<protein>
    <recommendedName>
        <fullName evidence="2">N-acetyltransferase domain-containing protein</fullName>
    </recommendedName>
</protein>
<feature type="region of interest" description="Disordered" evidence="1">
    <location>
        <begin position="283"/>
        <end position="332"/>
    </location>
</feature>
<organism evidence="3 4">
    <name type="scientific">Apodospora peruviana</name>
    <dbReference type="NCBI Taxonomy" id="516989"/>
    <lineage>
        <taxon>Eukaryota</taxon>
        <taxon>Fungi</taxon>
        <taxon>Dikarya</taxon>
        <taxon>Ascomycota</taxon>
        <taxon>Pezizomycotina</taxon>
        <taxon>Sordariomycetes</taxon>
        <taxon>Sordariomycetidae</taxon>
        <taxon>Sordariales</taxon>
        <taxon>Lasiosphaeriaceae</taxon>
        <taxon>Apodospora</taxon>
    </lineage>
</organism>
<reference evidence="3" key="2">
    <citation type="submission" date="2023-06" db="EMBL/GenBank/DDBJ databases">
        <authorList>
            <consortium name="Lawrence Berkeley National Laboratory"/>
            <person name="Haridas S."/>
            <person name="Hensen N."/>
            <person name="Bonometti L."/>
            <person name="Westerberg I."/>
            <person name="Brannstrom I.O."/>
            <person name="Guillou S."/>
            <person name="Cros-Aarteil S."/>
            <person name="Calhoun S."/>
            <person name="Kuo A."/>
            <person name="Mondo S."/>
            <person name="Pangilinan J."/>
            <person name="Riley R."/>
            <person name="Labutti K."/>
            <person name="Andreopoulos B."/>
            <person name="Lipzen A."/>
            <person name="Chen C."/>
            <person name="Yanf M."/>
            <person name="Daum C."/>
            <person name="Ng V."/>
            <person name="Clum A."/>
            <person name="Steindorff A."/>
            <person name="Ohm R."/>
            <person name="Martin F."/>
            <person name="Silar P."/>
            <person name="Natvig D."/>
            <person name="Lalanne C."/>
            <person name="Gautier V."/>
            <person name="Ament-Velasquez S.L."/>
            <person name="Kruys A."/>
            <person name="Hutchinson M.I."/>
            <person name="Powell A.J."/>
            <person name="Barry K."/>
            <person name="Miller A.N."/>
            <person name="Grigoriev I.V."/>
            <person name="Debuchy R."/>
            <person name="Gladieux P."/>
            <person name="Thoren M.H."/>
            <person name="Johannesson H."/>
        </authorList>
    </citation>
    <scope>NUCLEOTIDE SEQUENCE</scope>
    <source>
        <strain evidence="3">CBS 118394</strain>
    </source>
</reference>
<feature type="domain" description="N-acetyltransferase" evidence="2">
    <location>
        <begin position="662"/>
        <end position="827"/>
    </location>
</feature>
<feature type="compositionally biased region" description="Polar residues" evidence="1">
    <location>
        <begin position="99"/>
        <end position="108"/>
    </location>
</feature>
<proteinExistence type="predicted"/>
<feature type="region of interest" description="Disordered" evidence="1">
    <location>
        <begin position="31"/>
        <end position="180"/>
    </location>
</feature>
<dbReference type="AlphaFoldDB" id="A0AAE0M8A9"/>
<comment type="caution">
    <text evidence="3">The sequence shown here is derived from an EMBL/GenBank/DDBJ whole genome shotgun (WGS) entry which is preliminary data.</text>
</comment>
<gene>
    <name evidence="3" type="ORF">B0H66DRAFT_210106</name>
</gene>
<name>A0AAE0M8A9_9PEZI</name>
<evidence type="ECO:0000259" key="2">
    <source>
        <dbReference type="PROSITE" id="PS51186"/>
    </source>
</evidence>
<dbReference type="InterPro" id="IPR000182">
    <property type="entry name" value="GNAT_dom"/>
</dbReference>
<feature type="compositionally biased region" description="Polar residues" evidence="1">
    <location>
        <begin position="119"/>
        <end position="131"/>
    </location>
</feature>
<feature type="region of interest" description="Disordered" evidence="1">
    <location>
        <begin position="404"/>
        <end position="424"/>
    </location>
</feature>
<dbReference type="GO" id="GO:0016747">
    <property type="term" value="F:acyltransferase activity, transferring groups other than amino-acyl groups"/>
    <property type="evidence" value="ECO:0007669"/>
    <property type="project" value="InterPro"/>
</dbReference>
<accession>A0AAE0M8A9</accession>
<sequence length="899" mass="99467">MTPPKMSSSGWTTQGEKSLVDSQEVINAFLTAAHGPTTKEKKKVLPVPGKPPHLWHLFQGDLQTQGSEQPNNGDPSTEGKTGLQGTPESPANPSAGDPSPTNLFSKTPSPKDASPEPITPQNYHSIKQSARNRGGPEPSVPSIVPPATRGPQAVPTDRSTPPAKKKASKPEKKVNSGIGWIEYDELVNQTREEAETPPSMSWTNCEPYTATRQVMVNTNPASAGGSYANALKKSVKETQQAGRPSSVFLEHIRRLGINKRQTPGQAPPATGWNGIQTRINQTQQEGEMAPSANGVINYPTNLGSSRLQPKIEPQRPTSHEQDSGRQNYLPPLSQSFVASGRPDFTYPAESGIRGDTPAAASWFPRSNNAVASPGIPLTEGVLRAATNGMGPEQANMDSRIRQSDPAWYGPPRPNKHYVSSSRDSMSMPSVSTIVSDNGATGPGTKISETRTRSDIRNSIAPKHNIQDYGDKWMKYNWATDDGRDDDDVFITPSFISSFVTAWMADVPDHVYATFLEQKFPEHWKCDVDTNSGRLLSPVEYPDTLVDLATLDPQLSFRRQNFSSSLLIRRKLGQVGENGQTGDRKPVKNRRGQAKLPRLGSVMPPASVESFGPGIPNRNKVSRVPRSTFSPNIPCFLRPAEKKDMGAVATIYNCEVKDGIQTLDSTPVSVQDIEDIFNTTEKLGMPFIVAVRGSARDLEPHKGNAEYSIYTQLAPYVADPLDVKQNGTILGFAYLSVWEPGIAGNGNGSSRATARINLFVDPKYRRKKIGFSLLDKLIATVSQRFSSESAYDFVDLSNSPVYKHPLGHKRQYFHLYLNYFVKHVHKIEEDSELEREQETYNDDFVWVKKLLEEKFNFTEKVRFESVHRSNKLVQGRPVYWLDSVVFEHTCHFDARFTTDY</sequence>
<dbReference type="Proteomes" id="UP001283341">
    <property type="component" value="Unassembled WGS sequence"/>
</dbReference>
<evidence type="ECO:0000256" key="1">
    <source>
        <dbReference type="SAM" id="MobiDB-lite"/>
    </source>
</evidence>
<reference evidence="3" key="1">
    <citation type="journal article" date="2023" name="Mol. Phylogenet. Evol.">
        <title>Genome-scale phylogeny and comparative genomics of the fungal order Sordariales.</title>
        <authorList>
            <person name="Hensen N."/>
            <person name="Bonometti L."/>
            <person name="Westerberg I."/>
            <person name="Brannstrom I.O."/>
            <person name="Guillou S."/>
            <person name="Cros-Aarteil S."/>
            <person name="Calhoun S."/>
            <person name="Haridas S."/>
            <person name="Kuo A."/>
            <person name="Mondo S."/>
            <person name="Pangilinan J."/>
            <person name="Riley R."/>
            <person name="LaButti K."/>
            <person name="Andreopoulos B."/>
            <person name="Lipzen A."/>
            <person name="Chen C."/>
            <person name="Yan M."/>
            <person name="Daum C."/>
            <person name="Ng V."/>
            <person name="Clum A."/>
            <person name="Steindorff A."/>
            <person name="Ohm R.A."/>
            <person name="Martin F."/>
            <person name="Silar P."/>
            <person name="Natvig D.O."/>
            <person name="Lalanne C."/>
            <person name="Gautier V."/>
            <person name="Ament-Velasquez S.L."/>
            <person name="Kruys A."/>
            <person name="Hutchinson M.I."/>
            <person name="Powell A.J."/>
            <person name="Barry K."/>
            <person name="Miller A.N."/>
            <person name="Grigoriev I.V."/>
            <person name="Debuchy R."/>
            <person name="Gladieux P."/>
            <person name="Hiltunen Thoren M."/>
            <person name="Johannesson H."/>
        </authorList>
    </citation>
    <scope>NUCLEOTIDE SEQUENCE</scope>
    <source>
        <strain evidence="3">CBS 118394</strain>
    </source>
</reference>
<feature type="compositionally biased region" description="Polar residues" evidence="1">
    <location>
        <begin position="61"/>
        <end position="92"/>
    </location>
</feature>
<feature type="region of interest" description="Disordered" evidence="1">
    <location>
        <begin position="573"/>
        <end position="622"/>
    </location>
</feature>
<evidence type="ECO:0000313" key="4">
    <source>
        <dbReference type="Proteomes" id="UP001283341"/>
    </source>
</evidence>
<dbReference type="CDD" id="cd04301">
    <property type="entry name" value="NAT_SF"/>
    <property type="match status" value="1"/>
</dbReference>